<dbReference type="InterPro" id="IPR036390">
    <property type="entry name" value="WH_DNA-bd_sf"/>
</dbReference>
<dbReference type="Gene3D" id="1.10.10.10">
    <property type="entry name" value="Winged helix-like DNA-binding domain superfamily/Winged helix DNA-binding domain"/>
    <property type="match status" value="1"/>
</dbReference>
<dbReference type="OrthoDB" id="190025at2157"/>
<dbReference type="RefSeq" id="WP_092694340.1">
    <property type="nucleotide sequence ID" value="NZ_FNBK01000014.1"/>
</dbReference>
<organism evidence="2 3">
    <name type="scientific">Halorientalis regularis</name>
    <dbReference type="NCBI Taxonomy" id="660518"/>
    <lineage>
        <taxon>Archaea</taxon>
        <taxon>Methanobacteriati</taxon>
        <taxon>Methanobacteriota</taxon>
        <taxon>Stenosarchaea group</taxon>
        <taxon>Halobacteria</taxon>
        <taxon>Halobacteriales</taxon>
        <taxon>Haloarculaceae</taxon>
        <taxon>Halorientalis</taxon>
    </lineage>
</organism>
<evidence type="ECO:0000259" key="1">
    <source>
        <dbReference type="Pfam" id="PF03551"/>
    </source>
</evidence>
<dbReference type="EMBL" id="FNBK01000014">
    <property type="protein sequence ID" value="SDG06698.1"/>
    <property type="molecule type" value="Genomic_DNA"/>
</dbReference>
<gene>
    <name evidence="2" type="ORF">SAMN05216218_11487</name>
</gene>
<sequence>MEDLTAFQRDILYVAAGMDEPHGLGIKAELDDYYEGDVNHGRLYPNLDDLIEKDLLEKGTHDQRTNSYTLTDEGHQSLQRRREWESRYVRDTERLGGSSA</sequence>
<proteinExistence type="predicted"/>
<protein>
    <submittedName>
        <fullName evidence="2">Transcriptional regulator PadR-like family protein</fullName>
    </submittedName>
</protein>
<dbReference type="SUPFAM" id="SSF46785">
    <property type="entry name" value="Winged helix' DNA-binding domain"/>
    <property type="match status" value="1"/>
</dbReference>
<accession>A0A1G7R7H3</accession>
<evidence type="ECO:0000313" key="2">
    <source>
        <dbReference type="EMBL" id="SDG06698.1"/>
    </source>
</evidence>
<dbReference type="InterPro" id="IPR005149">
    <property type="entry name" value="Tscrpt_reg_PadR_N"/>
</dbReference>
<name>A0A1G7R7H3_9EURY</name>
<dbReference type="InterPro" id="IPR036388">
    <property type="entry name" value="WH-like_DNA-bd_sf"/>
</dbReference>
<dbReference type="Proteomes" id="UP000199076">
    <property type="component" value="Unassembled WGS sequence"/>
</dbReference>
<reference evidence="3" key="1">
    <citation type="submission" date="2016-10" db="EMBL/GenBank/DDBJ databases">
        <authorList>
            <person name="Varghese N."/>
            <person name="Submissions S."/>
        </authorList>
    </citation>
    <scope>NUCLEOTIDE SEQUENCE [LARGE SCALE GENOMIC DNA]</scope>
    <source>
        <strain evidence="3">IBRC-M 10760</strain>
    </source>
</reference>
<evidence type="ECO:0000313" key="3">
    <source>
        <dbReference type="Proteomes" id="UP000199076"/>
    </source>
</evidence>
<dbReference type="Pfam" id="PF03551">
    <property type="entry name" value="PadR"/>
    <property type="match status" value="1"/>
</dbReference>
<keyword evidence="3" id="KW-1185">Reference proteome</keyword>
<dbReference type="AlphaFoldDB" id="A0A1G7R7H3"/>
<feature type="domain" description="Transcription regulator PadR N-terminal" evidence="1">
    <location>
        <begin position="11"/>
        <end position="79"/>
    </location>
</feature>